<dbReference type="InterPro" id="IPR002937">
    <property type="entry name" value="Amino_oxidase"/>
</dbReference>
<dbReference type="PANTHER" id="PTHR10742">
    <property type="entry name" value="FLAVIN MONOAMINE OXIDASE"/>
    <property type="match status" value="1"/>
</dbReference>
<dbReference type="Proteomes" id="UP000054565">
    <property type="component" value="Unassembled WGS sequence"/>
</dbReference>
<dbReference type="InterPro" id="IPR036188">
    <property type="entry name" value="FAD/NAD-bd_sf"/>
</dbReference>
<evidence type="ECO:0000256" key="1">
    <source>
        <dbReference type="SAM" id="MobiDB-lite"/>
    </source>
</evidence>
<name>A0A0J6Y5A8_COCIT</name>
<dbReference type="GO" id="GO:0009063">
    <property type="term" value="P:amino acid catabolic process"/>
    <property type="evidence" value="ECO:0007669"/>
    <property type="project" value="TreeGrafter"/>
</dbReference>
<dbReference type="Pfam" id="PF01593">
    <property type="entry name" value="Amino_oxidase"/>
    <property type="match status" value="1"/>
</dbReference>
<evidence type="ECO:0000259" key="2">
    <source>
        <dbReference type="Pfam" id="PF01593"/>
    </source>
</evidence>
<dbReference type="EMBL" id="DS028093">
    <property type="protein sequence ID" value="KMP01838.1"/>
    <property type="molecule type" value="Genomic_DNA"/>
</dbReference>
<dbReference type="GO" id="GO:0001716">
    <property type="term" value="F:L-amino-acid oxidase activity"/>
    <property type="evidence" value="ECO:0007669"/>
    <property type="project" value="TreeGrafter"/>
</dbReference>
<feature type="region of interest" description="Disordered" evidence="1">
    <location>
        <begin position="35"/>
        <end position="56"/>
    </location>
</feature>
<proteinExistence type="predicted"/>
<accession>A0A0J6Y5A8</accession>
<protein>
    <submittedName>
        <fullName evidence="3">L-amino acid oxidase</fullName>
    </submittedName>
</protein>
<dbReference type="SUPFAM" id="SSF54373">
    <property type="entry name" value="FAD-linked reductases, C-terminal domain"/>
    <property type="match status" value="1"/>
</dbReference>
<dbReference type="OrthoDB" id="7777654at2759"/>
<evidence type="ECO:0000313" key="4">
    <source>
        <dbReference type="Proteomes" id="UP000054565"/>
    </source>
</evidence>
<dbReference type="SUPFAM" id="SSF51905">
    <property type="entry name" value="FAD/NAD(P)-binding domain"/>
    <property type="match status" value="1"/>
</dbReference>
<dbReference type="PANTHER" id="PTHR10742:SF342">
    <property type="entry name" value="AMINE OXIDASE"/>
    <property type="match status" value="1"/>
</dbReference>
<reference evidence="4" key="1">
    <citation type="journal article" date="2010" name="Genome Res.">
        <title>Population genomic sequencing of Coccidioides fungi reveals recent hybridization and transposon control.</title>
        <authorList>
            <person name="Neafsey D.E."/>
            <person name="Barker B.M."/>
            <person name="Sharpton T.J."/>
            <person name="Stajich J.E."/>
            <person name="Park D.J."/>
            <person name="Whiston E."/>
            <person name="Hung C.-Y."/>
            <person name="McMahan C."/>
            <person name="White J."/>
            <person name="Sykes S."/>
            <person name="Heiman D."/>
            <person name="Young S."/>
            <person name="Zeng Q."/>
            <person name="Abouelleil A."/>
            <person name="Aftuck L."/>
            <person name="Bessette D."/>
            <person name="Brown A."/>
            <person name="FitzGerald M."/>
            <person name="Lui A."/>
            <person name="Macdonald J.P."/>
            <person name="Priest M."/>
            <person name="Orbach M.J."/>
            <person name="Galgiani J.N."/>
            <person name="Kirkland T.N."/>
            <person name="Cole G.T."/>
            <person name="Birren B.W."/>
            <person name="Henn M.R."/>
            <person name="Taylor J.W."/>
            <person name="Rounsley S.D."/>
        </authorList>
    </citation>
    <scope>NUCLEOTIDE SEQUENCE [LARGE SCALE GENOMIC DNA]</scope>
    <source>
        <strain evidence="4">RMSCC 2394</strain>
    </source>
</reference>
<dbReference type="InterPro" id="IPR050281">
    <property type="entry name" value="Flavin_monoamine_oxidase"/>
</dbReference>
<gene>
    <name evidence="3" type="ORF">CIRG_01977</name>
</gene>
<sequence length="673" mass="75758">MFLDINSEVSIRDQWANKHAIRGVFDELDKHSLDTDIPRSPGLQTPQPLPEEPNKQSELKVGIIGAGAAGLFTGMIFDYLNDNVFSKHKSHIHYDVLEASTRDRVGGRLYTHHFSKEPHDYYDVGAMRFPDNPVMRRVFALFKNLGMEKRDLEESTPLGSLIPYYMKSDSPSGEPWHYNDITMWGNYNAIQAQAKGGDPFQINSTGTIPANIFQNSPDSVMMSTIEPLREMLRKDAKSDPPGHQGWDLLMTYDTYSTRQFLGVKASNASTSSTSSRGIPQPPYNYDTIEWMETFNGGTNWYDQAHSETVLESLDFEFDDETKWYCVLGGAQEIAKRMEAKLHYKPAYESTVTAIRKKDANTMEIDVRAKNGSAASLTYSGVFSSVPLGCLRRIDTSKAALNYATKQAARSLSYGAACKVGIKFSRPWWIHDLGNHTVKGGLGHSDLTIRTCVYPSYNINDPADKPAVLLCSYTWQQDAERIASLFSSNPNHSQKTQEELVLKEVLLRDLARLHKTEQKSEEDIYQLISRLYLDHHSFDWYKEPNATGSFGFFRPQQFSSMWNKLIQPSGDFVIIGEAASPHHAWVVGALESAVHGVHAWLGQHTGLPGYKEALECLEKYDPAIPFTGLPPYMDENTSKWHSILGVIQRYDGDDYVNEVMELLSKFDFSAASSG</sequence>
<dbReference type="STRING" id="404692.A0A0J6Y5A8"/>
<dbReference type="Gene3D" id="3.90.660.10">
    <property type="match status" value="1"/>
</dbReference>
<organism evidence="3 4">
    <name type="scientific">Coccidioides immitis RMSCC 2394</name>
    <dbReference type="NCBI Taxonomy" id="404692"/>
    <lineage>
        <taxon>Eukaryota</taxon>
        <taxon>Fungi</taxon>
        <taxon>Dikarya</taxon>
        <taxon>Ascomycota</taxon>
        <taxon>Pezizomycotina</taxon>
        <taxon>Eurotiomycetes</taxon>
        <taxon>Eurotiomycetidae</taxon>
        <taxon>Onygenales</taxon>
        <taxon>Onygenaceae</taxon>
        <taxon>Coccidioides</taxon>
    </lineage>
</organism>
<feature type="domain" description="Amine oxidase" evidence="2">
    <location>
        <begin position="96"/>
        <end position="593"/>
    </location>
</feature>
<dbReference type="Gene3D" id="1.10.10.1620">
    <property type="match status" value="1"/>
</dbReference>
<evidence type="ECO:0000313" key="3">
    <source>
        <dbReference type="EMBL" id="KMP01838.1"/>
    </source>
</evidence>
<dbReference type="Gene3D" id="3.50.50.60">
    <property type="entry name" value="FAD/NAD(P)-binding domain"/>
    <property type="match status" value="1"/>
</dbReference>
<dbReference type="AlphaFoldDB" id="A0A0J6Y5A8"/>